<gene>
    <name evidence="1" type="ORF">WAK64_19595</name>
</gene>
<evidence type="ECO:0000313" key="1">
    <source>
        <dbReference type="EMBL" id="MEI5909259.1"/>
    </source>
</evidence>
<proteinExistence type="predicted"/>
<accession>A0ABU8HJJ6</accession>
<sequence>MKLKHIFIVVLTSAILLLMGCSNTGIKEKDSEFPPTMTGQVIINGMEYQIEDGSYRWERKKGLGTEVVQTDYISPYQMADKLELISVSPNEKVDIRIEENPDIKVYLWNEEGREKEIKHNSNEFTLPANKGTYIYEVLAEWTNGEVSYTFVVDIR</sequence>
<reference evidence="1 2" key="1">
    <citation type="journal article" date="2018" name="J. Microbiol.">
        <title>Bacillus spongiae sp. nov., isolated from sponge of Jeju Island.</title>
        <authorList>
            <person name="Lee G.E."/>
            <person name="Im W.T."/>
            <person name="Park J.S."/>
        </authorList>
    </citation>
    <scope>NUCLEOTIDE SEQUENCE [LARGE SCALE GENOMIC DNA]</scope>
    <source>
        <strain evidence="1 2">135PIL107-10</strain>
    </source>
</reference>
<dbReference type="EMBL" id="JBBAXC010000022">
    <property type="protein sequence ID" value="MEI5909259.1"/>
    <property type="molecule type" value="Genomic_DNA"/>
</dbReference>
<dbReference type="PROSITE" id="PS51257">
    <property type="entry name" value="PROKAR_LIPOPROTEIN"/>
    <property type="match status" value="1"/>
</dbReference>
<keyword evidence="2" id="KW-1185">Reference proteome</keyword>
<comment type="caution">
    <text evidence="1">The sequence shown here is derived from an EMBL/GenBank/DDBJ whole genome shotgun (WGS) entry which is preliminary data.</text>
</comment>
<dbReference type="Proteomes" id="UP001312865">
    <property type="component" value="Unassembled WGS sequence"/>
</dbReference>
<dbReference type="RefSeq" id="WP_336588699.1">
    <property type="nucleotide sequence ID" value="NZ_JBBAXC010000022.1"/>
</dbReference>
<name>A0ABU8HJJ6_9BACI</name>
<protein>
    <submittedName>
        <fullName evidence="1">Uncharacterized protein</fullName>
    </submittedName>
</protein>
<organism evidence="1 2">
    <name type="scientific">Bacillus spongiae</name>
    <dbReference type="NCBI Taxonomy" id="2683610"/>
    <lineage>
        <taxon>Bacteria</taxon>
        <taxon>Bacillati</taxon>
        <taxon>Bacillota</taxon>
        <taxon>Bacilli</taxon>
        <taxon>Bacillales</taxon>
        <taxon>Bacillaceae</taxon>
        <taxon>Bacillus</taxon>
    </lineage>
</organism>
<evidence type="ECO:0000313" key="2">
    <source>
        <dbReference type="Proteomes" id="UP001312865"/>
    </source>
</evidence>